<feature type="region of interest" description="Disordered" evidence="1">
    <location>
        <begin position="178"/>
        <end position="197"/>
    </location>
</feature>
<evidence type="ECO:0000313" key="3">
    <source>
        <dbReference type="Proteomes" id="UP001219525"/>
    </source>
</evidence>
<protein>
    <submittedName>
        <fullName evidence="2">Uncharacterized protein</fullName>
    </submittedName>
</protein>
<dbReference type="Proteomes" id="UP001219525">
    <property type="component" value="Unassembled WGS sequence"/>
</dbReference>
<name>A0AAD6UXQ7_9AGAR</name>
<dbReference type="AlphaFoldDB" id="A0AAD6UXQ7"/>
<dbReference type="PANTHER" id="PTHR13379:SF0">
    <property type="entry name" value="UPF0415 PROTEIN C7ORF25"/>
    <property type="match status" value="1"/>
</dbReference>
<feature type="non-terminal residue" evidence="2">
    <location>
        <position position="1"/>
    </location>
</feature>
<proteinExistence type="predicted"/>
<keyword evidence="3" id="KW-1185">Reference proteome</keyword>
<sequence length="336" mass="36907">MAHPELRILLEKLRSTYDSLLNFKPLVPSPPILDSSVAADPAEDGQWLQPENIPGLKKLREALKVDIDTLHKAGAARPSHSVACFLADPACARAPPVSIHAPYLLAVYDELLCAPAPVVAVFKFVQLDPAERRERGEKRAPTAKVDVVVANGRRWIRINTIKNAGLLAEFREMDSYLTDSESDSDDPERRPSLAPTEFDNSILQMGRALVDAARANPVDSVDGLQVPRVTMRLTRLDPAPLRADGAPNDPRIARTVQCLRDMGVEVELGERRECEIPVPRPHAPSAAPVCLVPTRQINLDLSVLVALVSDLTHAPPPASAEEATARFLPPQRYRDW</sequence>
<accession>A0AAD6UXQ7</accession>
<gene>
    <name evidence="2" type="ORF">GGX14DRAFT_678107</name>
</gene>
<evidence type="ECO:0000313" key="2">
    <source>
        <dbReference type="EMBL" id="KAJ7194649.1"/>
    </source>
</evidence>
<dbReference type="EMBL" id="JARJCW010000096">
    <property type="protein sequence ID" value="KAJ7194649.1"/>
    <property type="molecule type" value="Genomic_DNA"/>
</dbReference>
<dbReference type="PANTHER" id="PTHR13379">
    <property type="entry name" value="UNCHARACTERIZED DUF1308"/>
    <property type="match status" value="1"/>
</dbReference>
<organism evidence="2 3">
    <name type="scientific">Mycena pura</name>
    <dbReference type="NCBI Taxonomy" id="153505"/>
    <lineage>
        <taxon>Eukaryota</taxon>
        <taxon>Fungi</taxon>
        <taxon>Dikarya</taxon>
        <taxon>Basidiomycota</taxon>
        <taxon>Agaricomycotina</taxon>
        <taxon>Agaricomycetes</taxon>
        <taxon>Agaricomycetidae</taxon>
        <taxon>Agaricales</taxon>
        <taxon>Marasmiineae</taxon>
        <taxon>Mycenaceae</taxon>
        <taxon>Mycena</taxon>
    </lineage>
</organism>
<comment type="caution">
    <text evidence="2">The sequence shown here is derived from an EMBL/GenBank/DDBJ whole genome shotgun (WGS) entry which is preliminary data.</text>
</comment>
<reference evidence="2" key="1">
    <citation type="submission" date="2023-03" db="EMBL/GenBank/DDBJ databases">
        <title>Massive genome expansion in bonnet fungi (Mycena s.s.) driven by repeated elements and novel gene families across ecological guilds.</title>
        <authorList>
            <consortium name="Lawrence Berkeley National Laboratory"/>
            <person name="Harder C.B."/>
            <person name="Miyauchi S."/>
            <person name="Viragh M."/>
            <person name="Kuo A."/>
            <person name="Thoen E."/>
            <person name="Andreopoulos B."/>
            <person name="Lu D."/>
            <person name="Skrede I."/>
            <person name="Drula E."/>
            <person name="Henrissat B."/>
            <person name="Morin E."/>
            <person name="Kohler A."/>
            <person name="Barry K."/>
            <person name="LaButti K."/>
            <person name="Morin E."/>
            <person name="Salamov A."/>
            <person name="Lipzen A."/>
            <person name="Mereny Z."/>
            <person name="Hegedus B."/>
            <person name="Baldrian P."/>
            <person name="Stursova M."/>
            <person name="Weitz H."/>
            <person name="Taylor A."/>
            <person name="Grigoriev I.V."/>
            <person name="Nagy L.G."/>
            <person name="Martin F."/>
            <person name="Kauserud H."/>
        </authorList>
    </citation>
    <scope>NUCLEOTIDE SEQUENCE</scope>
    <source>
        <strain evidence="2">9144</strain>
    </source>
</reference>
<evidence type="ECO:0000256" key="1">
    <source>
        <dbReference type="SAM" id="MobiDB-lite"/>
    </source>
</evidence>